<feature type="transmembrane region" description="Helical" evidence="6">
    <location>
        <begin position="359"/>
        <end position="381"/>
    </location>
</feature>
<evidence type="ECO:0000256" key="3">
    <source>
        <dbReference type="ARBA" id="ARBA00022692"/>
    </source>
</evidence>
<keyword evidence="9" id="KW-1185">Reference proteome</keyword>
<dbReference type="InterPro" id="IPR013525">
    <property type="entry name" value="ABC2_TM"/>
</dbReference>
<protein>
    <submittedName>
        <fullName evidence="8">ABC transporter permease</fullName>
    </submittedName>
</protein>
<name>A0A559IVV4_9BACL</name>
<dbReference type="Pfam" id="PF12698">
    <property type="entry name" value="ABC2_membrane_3"/>
    <property type="match status" value="1"/>
</dbReference>
<gene>
    <name evidence="8" type="ORF">FPZ44_00925</name>
</gene>
<feature type="transmembrane region" description="Helical" evidence="6">
    <location>
        <begin position="312"/>
        <end position="339"/>
    </location>
</feature>
<evidence type="ECO:0000256" key="2">
    <source>
        <dbReference type="ARBA" id="ARBA00022475"/>
    </source>
</evidence>
<dbReference type="RefSeq" id="WP_144986542.1">
    <property type="nucleotide sequence ID" value="NZ_VNJK01000001.1"/>
</dbReference>
<sequence>MRWLTIALHEIRMNFSQKSIIFVIFIMPLILIFVLGSSLSGMNMFKQSDVEVEQVSAGVVVDENSPLQQAFDDWIEHEKVKEFAVFKRYETEDELRRDVKNQIIEYGVIVPSPSQGSEPISITGVQGTLTITNLTMETLIDSFNAEVGKTIAAMKRGVDPAKLEEVRAVEAVASPTEESEIVKVNSSNTKMVSAIQYYAVAMLVMFSLYTGRGLAESLYHDRLNQTLHRTLASPIRMVDFVGGRMLGHFLFGMLQSVFIIGFSSFVYGVDWGYNLFVTFGVCALVLVCSLSLGLIAATWFKSQQAMKTFIETVIVFMTAVSGGFFAIPAVQQSVGSFTISYWGMELLTGVMKGESWNEMWLGLLILAVIAFVLCTLSLIFVRKAVVR</sequence>
<feature type="transmembrane region" description="Helical" evidence="6">
    <location>
        <begin position="195"/>
        <end position="215"/>
    </location>
</feature>
<feature type="domain" description="ABC-2 type transporter transmembrane" evidence="7">
    <location>
        <begin position="18"/>
        <end position="378"/>
    </location>
</feature>
<evidence type="ECO:0000256" key="5">
    <source>
        <dbReference type="ARBA" id="ARBA00023136"/>
    </source>
</evidence>
<keyword evidence="5 6" id="KW-0472">Membrane</keyword>
<feature type="transmembrane region" description="Helical" evidence="6">
    <location>
        <begin position="20"/>
        <end position="39"/>
    </location>
</feature>
<comment type="subcellular location">
    <subcellularLocation>
        <location evidence="1">Cell membrane</location>
        <topology evidence="1">Multi-pass membrane protein</topology>
    </subcellularLocation>
</comment>
<dbReference type="PANTHER" id="PTHR30294:SF29">
    <property type="entry name" value="MULTIDRUG ABC TRANSPORTER PERMEASE YBHS-RELATED"/>
    <property type="match status" value="1"/>
</dbReference>
<keyword evidence="2" id="KW-1003">Cell membrane</keyword>
<dbReference type="Proteomes" id="UP000318102">
    <property type="component" value="Unassembled WGS sequence"/>
</dbReference>
<dbReference type="GO" id="GO:0140359">
    <property type="term" value="F:ABC-type transporter activity"/>
    <property type="evidence" value="ECO:0007669"/>
    <property type="project" value="InterPro"/>
</dbReference>
<evidence type="ECO:0000313" key="9">
    <source>
        <dbReference type="Proteomes" id="UP000318102"/>
    </source>
</evidence>
<organism evidence="8 9">
    <name type="scientific">Paenibacillus agilis</name>
    <dbReference type="NCBI Taxonomy" id="3020863"/>
    <lineage>
        <taxon>Bacteria</taxon>
        <taxon>Bacillati</taxon>
        <taxon>Bacillota</taxon>
        <taxon>Bacilli</taxon>
        <taxon>Bacillales</taxon>
        <taxon>Paenibacillaceae</taxon>
        <taxon>Paenibacillus</taxon>
    </lineage>
</organism>
<dbReference type="InterPro" id="IPR051449">
    <property type="entry name" value="ABC-2_transporter_component"/>
</dbReference>
<dbReference type="PANTHER" id="PTHR30294">
    <property type="entry name" value="MEMBRANE COMPONENT OF ABC TRANSPORTER YHHJ-RELATED"/>
    <property type="match status" value="1"/>
</dbReference>
<evidence type="ECO:0000259" key="7">
    <source>
        <dbReference type="Pfam" id="PF12698"/>
    </source>
</evidence>
<dbReference type="AlphaFoldDB" id="A0A559IVV4"/>
<evidence type="ECO:0000256" key="1">
    <source>
        <dbReference type="ARBA" id="ARBA00004651"/>
    </source>
</evidence>
<accession>A0A559IVV4</accession>
<comment type="caution">
    <text evidence="8">The sequence shown here is derived from an EMBL/GenBank/DDBJ whole genome shotgun (WGS) entry which is preliminary data.</text>
</comment>
<feature type="transmembrane region" description="Helical" evidence="6">
    <location>
        <begin position="246"/>
        <end position="269"/>
    </location>
</feature>
<feature type="transmembrane region" description="Helical" evidence="6">
    <location>
        <begin position="275"/>
        <end position="300"/>
    </location>
</feature>
<dbReference type="EMBL" id="VNJK01000001">
    <property type="protein sequence ID" value="TVX91744.1"/>
    <property type="molecule type" value="Genomic_DNA"/>
</dbReference>
<keyword evidence="4 6" id="KW-1133">Transmembrane helix</keyword>
<dbReference type="GO" id="GO:0005886">
    <property type="term" value="C:plasma membrane"/>
    <property type="evidence" value="ECO:0007669"/>
    <property type="project" value="UniProtKB-SubCell"/>
</dbReference>
<dbReference type="OrthoDB" id="1952619at2"/>
<keyword evidence="3 6" id="KW-0812">Transmembrane</keyword>
<evidence type="ECO:0000313" key="8">
    <source>
        <dbReference type="EMBL" id="TVX91744.1"/>
    </source>
</evidence>
<proteinExistence type="predicted"/>
<evidence type="ECO:0000256" key="6">
    <source>
        <dbReference type="SAM" id="Phobius"/>
    </source>
</evidence>
<reference evidence="8 9" key="1">
    <citation type="submission" date="2019-07" db="EMBL/GenBank/DDBJ databases">
        <authorList>
            <person name="Kim J."/>
        </authorList>
    </citation>
    <scope>NUCLEOTIDE SEQUENCE [LARGE SCALE GENOMIC DNA]</scope>
    <source>
        <strain evidence="8 9">N4</strain>
    </source>
</reference>
<evidence type="ECO:0000256" key="4">
    <source>
        <dbReference type="ARBA" id="ARBA00022989"/>
    </source>
</evidence>